<evidence type="ECO:0000256" key="3">
    <source>
        <dbReference type="ARBA" id="ARBA00022980"/>
    </source>
</evidence>
<evidence type="ECO:0000256" key="2">
    <source>
        <dbReference type="ARBA" id="ARBA00008945"/>
    </source>
</evidence>
<comment type="similarity">
    <text evidence="2 8">Belongs to the universal ribosomal protein uS5 family.</text>
</comment>
<evidence type="ECO:0000313" key="11">
    <source>
        <dbReference type="Proteomes" id="UP000464912"/>
    </source>
</evidence>
<dbReference type="GO" id="GO:0003723">
    <property type="term" value="F:RNA binding"/>
    <property type="evidence" value="ECO:0007669"/>
    <property type="project" value="InterPro"/>
</dbReference>
<evidence type="ECO:0000313" key="10">
    <source>
        <dbReference type="EMBL" id="QHD65061.1"/>
    </source>
</evidence>
<dbReference type="InterPro" id="IPR020568">
    <property type="entry name" value="Ribosomal_Su5_D2-typ_SF"/>
</dbReference>
<accession>A0A6P1GAW8</accession>
<dbReference type="KEGG" id="nef:GP480_01125"/>
<comment type="function">
    <text evidence="1">Located at the back of the 30S subunit body where it stabilizes the conformation of the head with respect to the body.</text>
</comment>
<evidence type="ECO:0000256" key="5">
    <source>
        <dbReference type="ARBA" id="ARBA00035255"/>
    </source>
</evidence>
<dbReference type="Proteomes" id="UP000464912">
    <property type="component" value="Chromosome"/>
</dbReference>
<evidence type="ECO:0000256" key="1">
    <source>
        <dbReference type="ARBA" id="ARBA00003093"/>
    </source>
</evidence>
<dbReference type="Gene3D" id="3.30.230.10">
    <property type="match status" value="1"/>
</dbReference>
<dbReference type="InterPro" id="IPR014721">
    <property type="entry name" value="Ribsml_uS5_D2-typ_fold_subgr"/>
</dbReference>
<dbReference type="InterPro" id="IPR018192">
    <property type="entry name" value="Ribosomal_uS5_N_CS"/>
</dbReference>
<dbReference type="GO" id="GO:0006412">
    <property type="term" value="P:translation"/>
    <property type="evidence" value="ECO:0007669"/>
    <property type="project" value="InterPro"/>
</dbReference>
<dbReference type="Gene3D" id="3.30.160.20">
    <property type="match status" value="1"/>
</dbReference>
<dbReference type="EMBL" id="CP047224">
    <property type="protein sequence ID" value="QHD65061.1"/>
    <property type="molecule type" value="Genomic_DNA"/>
</dbReference>
<evidence type="ECO:0000256" key="6">
    <source>
        <dbReference type="ARBA" id="ARBA00035519"/>
    </source>
</evidence>
<name>A0A6P1GAW8_9RICK</name>
<dbReference type="InterPro" id="IPR013810">
    <property type="entry name" value="Ribosomal_uS5_N"/>
</dbReference>
<reference evidence="10 11" key="1">
    <citation type="journal article" date="2020" name="MBio">
        <title>Erratum for Teymournejad et al., 'Isolation and Molecular Analysis of a Novel Neorickettsia Species That Causes Potomac Horse Fever'.</title>
        <authorList>
            <person name="Teymournejad O."/>
            <person name="Lin M."/>
            <person name="Bekebrede H."/>
            <person name="Kamr A."/>
            <person name="Toribio R.E."/>
            <person name="Arroyo L.G."/>
            <person name="Baird J.D."/>
            <person name="Rikihisa Y."/>
        </authorList>
    </citation>
    <scope>NUCLEOTIDE SEQUENCE [LARGE SCALE GENOMIC DNA]</scope>
    <source>
        <strain evidence="10 11">Fin17</strain>
    </source>
</reference>
<dbReference type="InterPro" id="IPR005324">
    <property type="entry name" value="Ribosomal_uS5_C"/>
</dbReference>
<dbReference type="PANTHER" id="PTHR48277:SF1">
    <property type="entry name" value="MITOCHONDRIAL RIBOSOMAL PROTEIN S5"/>
    <property type="match status" value="1"/>
</dbReference>
<protein>
    <recommendedName>
        <fullName evidence="5">Small ribosomal subunit protein uS5</fullName>
    </recommendedName>
    <alternativeName>
        <fullName evidence="6">30S ribosomal protein S5</fullName>
    </alternativeName>
</protein>
<dbReference type="PANTHER" id="PTHR48277">
    <property type="entry name" value="MITOCHONDRIAL RIBOSOMAL PROTEIN S5"/>
    <property type="match status" value="1"/>
</dbReference>
<dbReference type="GO" id="GO:0003735">
    <property type="term" value="F:structural constituent of ribosome"/>
    <property type="evidence" value="ECO:0007669"/>
    <property type="project" value="UniProtKB-UniRule"/>
</dbReference>
<evidence type="ECO:0000256" key="7">
    <source>
        <dbReference type="PROSITE-ProRule" id="PRU00268"/>
    </source>
</evidence>
<dbReference type="Pfam" id="PF03719">
    <property type="entry name" value="Ribosomal_S5_C"/>
    <property type="match status" value="1"/>
</dbReference>
<dbReference type="SUPFAM" id="SSF54211">
    <property type="entry name" value="Ribosomal protein S5 domain 2-like"/>
    <property type="match status" value="1"/>
</dbReference>
<feature type="domain" description="S5 DRBM" evidence="9">
    <location>
        <begin position="11"/>
        <end position="74"/>
    </location>
</feature>
<dbReference type="Pfam" id="PF00333">
    <property type="entry name" value="Ribosomal_S5"/>
    <property type="match status" value="1"/>
</dbReference>
<keyword evidence="3 7" id="KW-0689">Ribosomal protein</keyword>
<dbReference type="GO" id="GO:0005840">
    <property type="term" value="C:ribosome"/>
    <property type="evidence" value="ECO:0007669"/>
    <property type="project" value="UniProtKB-KW"/>
</dbReference>
<dbReference type="FunFam" id="3.30.230.10:FF:000002">
    <property type="entry name" value="30S ribosomal protein S5"/>
    <property type="match status" value="1"/>
</dbReference>
<dbReference type="PROSITE" id="PS00585">
    <property type="entry name" value="RIBOSOMAL_S5"/>
    <property type="match status" value="1"/>
</dbReference>
<evidence type="ECO:0000256" key="8">
    <source>
        <dbReference type="RuleBase" id="RU003823"/>
    </source>
</evidence>
<dbReference type="GO" id="GO:0005737">
    <property type="term" value="C:cytoplasm"/>
    <property type="evidence" value="ECO:0007669"/>
    <property type="project" value="UniProtKB-ARBA"/>
</dbReference>
<dbReference type="SUPFAM" id="SSF54768">
    <property type="entry name" value="dsRNA-binding domain-like"/>
    <property type="match status" value="1"/>
</dbReference>
<proteinExistence type="inferred from homology"/>
<dbReference type="RefSeq" id="WP_160095098.1">
    <property type="nucleotide sequence ID" value="NZ_CP047224.1"/>
</dbReference>
<organism evidence="10 11">
    <name type="scientific">Neorickettsia findlayensis</name>
    <dbReference type="NCBI Taxonomy" id="2686014"/>
    <lineage>
        <taxon>Bacteria</taxon>
        <taxon>Pseudomonadati</taxon>
        <taxon>Pseudomonadota</taxon>
        <taxon>Alphaproteobacteria</taxon>
        <taxon>Rickettsiales</taxon>
        <taxon>Anaplasmataceae</taxon>
        <taxon>Neorickettsia</taxon>
    </lineage>
</organism>
<keyword evidence="4 7" id="KW-0687">Ribonucleoprotein</keyword>
<dbReference type="PROSITE" id="PS50881">
    <property type="entry name" value="S5_DSRBD"/>
    <property type="match status" value="1"/>
</dbReference>
<reference evidence="10 11" key="2">
    <citation type="journal article" date="2020" name="MBio">
        <title>Isolation and Molecular Analysis of a Novel Neorickettsia Species That Causes Potomac Horse Fever.</title>
        <authorList>
            <person name="Teymournejad O."/>
            <person name="Lin M."/>
            <person name="Bekebrede H."/>
            <person name="Kamr A."/>
            <person name="Toribio R.E."/>
            <person name="Arroyo L.G."/>
            <person name="Baird J.D."/>
            <person name="Rikihisa Y."/>
        </authorList>
    </citation>
    <scope>NUCLEOTIDE SEQUENCE [LARGE SCALE GENOMIC DNA]</scope>
    <source>
        <strain evidence="10 11">Fin17</strain>
    </source>
</reference>
<dbReference type="AlphaFoldDB" id="A0A6P1GAW8"/>
<evidence type="ECO:0000259" key="9">
    <source>
        <dbReference type="PROSITE" id="PS50881"/>
    </source>
</evidence>
<keyword evidence="11" id="KW-1185">Reference proteome</keyword>
<dbReference type="GO" id="GO:1990904">
    <property type="term" value="C:ribonucleoprotein complex"/>
    <property type="evidence" value="ECO:0007669"/>
    <property type="project" value="UniProtKB-UniRule"/>
</dbReference>
<gene>
    <name evidence="10" type="primary">rpsE</name>
    <name evidence="10" type="ORF">GP480_01125</name>
</gene>
<dbReference type="InterPro" id="IPR000851">
    <property type="entry name" value="Ribosomal_uS5"/>
</dbReference>
<sequence length="172" mass="18538">MKNVDHRNVDLFESVVDIARVSKVTKGGRQFSFRVAALVGDKKGSVGYATAKHDEMLDARSKAVRKAKGAMIRFPLKEGRTIHHDCFSKLGASKLFIKPAPEGTGIVAGGAMRKFCEMLGVSDIIAKSYGSSTSGIVIRNALKAFSLVCSPEYVAGKRNRKKSKFVSGSVAQ</sequence>
<evidence type="ECO:0000256" key="4">
    <source>
        <dbReference type="ARBA" id="ARBA00023274"/>
    </source>
</evidence>